<dbReference type="RefSeq" id="XP_066922889.1">
    <property type="nucleotide sequence ID" value="XM_067066788.1"/>
</dbReference>
<evidence type="ECO:0008006" key="5">
    <source>
        <dbReference type="Google" id="ProtNLM"/>
    </source>
</evidence>
<dbReference type="Proteomes" id="UP000594262">
    <property type="component" value="Unplaced"/>
</dbReference>
<evidence type="ECO:0000256" key="2">
    <source>
        <dbReference type="SAM" id="SignalP"/>
    </source>
</evidence>
<proteinExistence type="predicted"/>
<dbReference type="GeneID" id="136810218"/>
<sequence length="188" mass="21393">MELYWLIFGIVSIFYCVEGNQSDKTKWCTSIVDAGPFVNGTHYCVRCNYVLKARNRLRFRFSAYGCGCDEWKPLQSDGCCKEIENVNKTARAIICAKRPKSINITGPTVPEDYGKKKVIASQKITHEVNSTSYDKLPLLGGGFLLLVAIILVGRVYMCVRSNRQQRRSTYEFHRVVALDVNSLQDHRV</sequence>
<evidence type="ECO:0000313" key="3">
    <source>
        <dbReference type="EnsemblMetazoa" id="CLYHEMP004322.2"/>
    </source>
</evidence>
<organism evidence="3 4">
    <name type="scientific">Clytia hemisphaerica</name>
    <dbReference type="NCBI Taxonomy" id="252671"/>
    <lineage>
        <taxon>Eukaryota</taxon>
        <taxon>Metazoa</taxon>
        <taxon>Cnidaria</taxon>
        <taxon>Hydrozoa</taxon>
        <taxon>Hydroidolina</taxon>
        <taxon>Leptothecata</taxon>
        <taxon>Obeliida</taxon>
        <taxon>Clytiidae</taxon>
        <taxon>Clytia</taxon>
    </lineage>
</organism>
<reference evidence="3" key="1">
    <citation type="submission" date="2021-01" db="UniProtKB">
        <authorList>
            <consortium name="EnsemblMetazoa"/>
        </authorList>
    </citation>
    <scope>IDENTIFICATION</scope>
</reference>
<name>A0A7M5UTN1_9CNID</name>
<keyword evidence="1" id="KW-0812">Transmembrane</keyword>
<feature type="signal peptide" evidence="2">
    <location>
        <begin position="1"/>
        <end position="19"/>
    </location>
</feature>
<keyword evidence="1" id="KW-0472">Membrane</keyword>
<dbReference type="EnsemblMetazoa" id="CLYHEMT004322.2">
    <property type="protein sequence ID" value="CLYHEMP004322.2"/>
    <property type="gene ID" value="CLYHEMG004322"/>
</dbReference>
<evidence type="ECO:0000256" key="1">
    <source>
        <dbReference type="SAM" id="Phobius"/>
    </source>
</evidence>
<keyword evidence="1" id="KW-1133">Transmembrane helix</keyword>
<keyword evidence="2" id="KW-0732">Signal</keyword>
<accession>A0A7M5UTN1</accession>
<protein>
    <recommendedName>
        <fullName evidence="5">Cnidarian restricted protein</fullName>
    </recommendedName>
</protein>
<dbReference type="AlphaFoldDB" id="A0A7M5UTN1"/>
<evidence type="ECO:0000313" key="4">
    <source>
        <dbReference type="Proteomes" id="UP000594262"/>
    </source>
</evidence>
<feature type="chain" id="PRO_5029735346" description="Cnidarian restricted protein" evidence="2">
    <location>
        <begin position="20"/>
        <end position="188"/>
    </location>
</feature>
<feature type="transmembrane region" description="Helical" evidence="1">
    <location>
        <begin position="136"/>
        <end position="157"/>
    </location>
</feature>
<keyword evidence="4" id="KW-1185">Reference proteome</keyword>